<evidence type="ECO:0000313" key="1">
    <source>
        <dbReference type="EMBL" id="PKI47060.1"/>
    </source>
</evidence>
<gene>
    <name evidence="1" type="ORF">CRG98_032536</name>
</gene>
<keyword evidence="2" id="KW-1185">Reference proteome</keyword>
<accession>A0A2I0ITT8</accession>
<name>A0A2I0ITT8_PUNGR</name>
<protein>
    <submittedName>
        <fullName evidence="1">Uncharacterized protein</fullName>
    </submittedName>
</protein>
<dbReference type="AlphaFoldDB" id="A0A2I0ITT8"/>
<organism evidence="1 2">
    <name type="scientific">Punica granatum</name>
    <name type="common">Pomegranate</name>
    <dbReference type="NCBI Taxonomy" id="22663"/>
    <lineage>
        <taxon>Eukaryota</taxon>
        <taxon>Viridiplantae</taxon>
        <taxon>Streptophyta</taxon>
        <taxon>Embryophyta</taxon>
        <taxon>Tracheophyta</taxon>
        <taxon>Spermatophyta</taxon>
        <taxon>Magnoliopsida</taxon>
        <taxon>eudicotyledons</taxon>
        <taxon>Gunneridae</taxon>
        <taxon>Pentapetalae</taxon>
        <taxon>rosids</taxon>
        <taxon>malvids</taxon>
        <taxon>Myrtales</taxon>
        <taxon>Lythraceae</taxon>
        <taxon>Punica</taxon>
    </lineage>
</organism>
<sequence length="537" mass="60557">MEQMFEWVVVDRLGKHEGGGDVELEAYGLVVFGVLVEKEDDDGDNVVVMDMEAMKVRADKLEGEGYRVVGVDCKLVVEMVKTVEADKWVEEDYRLEEVHCRSVVLVVWTVEVDKCVEEDCRPVWVDHKSVVVKMMEADKWVEDCRPVEVDCKLPVVVKTLEADKWVEEKCRVVKVDCESMVNMLEADKWVENDYKPDYRLMVAEKVVVDIWEAKDSILVVMKKVEVDNLAGDNRKSVVEKMEAGKMEEVGVKTVEVDKWVEDYRPVEDHKLAVAEKVVVGIWEVWADNLVGEYREPVVEKVKVEKTEMVVTVKEEAEKSEGSARILAVWTDKLVWEYRKPVVEKVKVDKMEMVVTVKKEAEKSEGSARILAVKREADKLVQAAYILAVEENTLVLEKVAVDKSEHGVASEWADGALALEVAVVETHKMVVVGNWEVWADKLVGEYREPVVEKVKVEKTEMVVTVKEEAEKSEGSARILAEACVLVVDSEHGAASEWADGALALEVVVVETHKMVAKKAMVANIHEAGQGQIAWWGGF</sequence>
<proteinExistence type="predicted"/>
<evidence type="ECO:0000313" key="2">
    <source>
        <dbReference type="Proteomes" id="UP000233551"/>
    </source>
</evidence>
<reference evidence="1 2" key="1">
    <citation type="submission" date="2017-11" db="EMBL/GenBank/DDBJ databases">
        <title>De-novo sequencing of pomegranate (Punica granatum L.) genome.</title>
        <authorList>
            <person name="Akparov Z."/>
            <person name="Amiraslanov A."/>
            <person name="Hajiyeva S."/>
            <person name="Abbasov M."/>
            <person name="Kaur K."/>
            <person name="Hamwieh A."/>
            <person name="Solovyev V."/>
            <person name="Salamov A."/>
            <person name="Braich B."/>
            <person name="Kosarev P."/>
            <person name="Mahmoud A."/>
            <person name="Hajiyev E."/>
            <person name="Babayeva S."/>
            <person name="Izzatullayeva V."/>
            <person name="Mammadov A."/>
            <person name="Mammadov A."/>
            <person name="Sharifova S."/>
            <person name="Ojaghi J."/>
            <person name="Eynullazada K."/>
            <person name="Bayramov B."/>
            <person name="Abdulazimova A."/>
            <person name="Shahmuradov I."/>
        </authorList>
    </citation>
    <scope>NUCLEOTIDE SEQUENCE [LARGE SCALE GENOMIC DNA]</scope>
    <source>
        <strain evidence="2">cv. AG2017</strain>
        <tissue evidence="1">Leaf</tissue>
    </source>
</reference>
<comment type="caution">
    <text evidence="1">The sequence shown here is derived from an EMBL/GenBank/DDBJ whole genome shotgun (WGS) entry which is preliminary data.</text>
</comment>
<dbReference type="Proteomes" id="UP000233551">
    <property type="component" value="Unassembled WGS sequence"/>
</dbReference>
<dbReference type="EMBL" id="PGOL01002559">
    <property type="protein sequence ID" value="PKI47060.1"/>
    <property type="molecule type" value="Genomic_DNA"/>
</dbReference>